<feature type="region of interest" description="Disordered" evidence="3">
    <location>
        <begin position="80"/>
        <end position="108"/>
    </location>
</feature>
<evidence type="ECO:0000256" key="3">
    <source>
        <dbReference type="SAM" id="MobiDB-lite"/>
    </source>
</evidence>
<proteinExistence type="predicted"/>
<protein>
    <submittedName>
        <fullName evidence="5">Phosphopantetheine attachment site</fullName>
    </submittedName>
</protein>
<evidence type="ECO:0000259" key="4">
    <source>
        <dbReference type="PROSITE" id="PS50075"/>
    </source>
</evidence>
<dbReference type="EMBL" id="JAMTCO010000001">
    <property type="protein sequence ID" value="MCP2268023.1"/>
    <property type="molecule type" value="Genomic_DNA"/>
</dbReference>
<dbReference type="Gene3D" id="1.10.1200.10">
    <property type="entry name" value="ACP-like"/>
    <property type="match status" value="1"/>
</dbReference>
<organism evidence="5 6">
    <name type="scientific">Actinokineospora diospyrosa</name>
    <dbReference type="NCBI Taxonomy" id="103728"/>
    <lineage>
        <taxon>Bacteria</taxon>
        <taxon>Bacillati</taxon>
        <taxon>Actinomycetota</taxon>
        <taxon>Actinomycetes</taxon>
        <taxon>Pseudonocardiales</taxon>
        <taxon>Pseudonocardiaceae</taxon>
        <taxon>Actinokineospora</taxon>
    </lineage>
</organism>
<evidence type="ECO:0000256" key="2">
    <source>
        <dbReference type="ARBA" id="ARBA00022553"/>
    </source>
</evidence>
<dbReference type="RefSeq" id="WP_253884947.1">
    <property type="nucleotide sequence ID" value="NZ_BAAAVB010000026.1"/>
</dbReference>
<name>A0ABT1I5Y1_9PSEU</name>
<dbReference type="PROSITE" id="PS50075">
    <property type="entry name" value="CARRIER"/>
    <property type="match status" value="1"/>
</dbReference>
<dbReference type="PANTHER" id="PTHR44845:SF6">
    <property type="entry name" value="BETA-ALANINE-ACTIVATING ENZYME"/>
    <property type="match status" value="1"/>
</dbReference>
<feature type="domain" description="Carrier" evidence="4">
    <location>
        <begin position="6"/>
        <end position="81"/>
    </location>
</feature>
<dbReference type="SMART" id="SM00823">
    <property type="entry name" value="PKS_PP"/>
    <property type="match status" value="1"/>
</dbReference>
<comment type="caution">
    <text evidence="5">The sequence shown here is derived from an EMBL/GenBank/DDBJ whole genome shotgun (WGS) entry which is preliminary data.</text>
</comment>
<gene>
    <name evidence="5" type="ORF">LV75_000505</name>
</gene>
<dbReference type="SMART" id="SM01294">
    <property type="entry name" value="PKS_PP_betabranch"/>
    <property type="match status" value="1"/>
</dbReference>
<reference evidence="5 6" key="1">
    <citation type="submission" date="2022-06" db="EMBL/GenBank/DDBJ databases">
        <title>Genomic Encyclopedia of Archaeal and Bacterial Type Strains, Phase II (KMG-II): from individual species to whole genera.</title>
        <authorList>
            <person name="Goeker M."/>
        </authorList>
    </citation>
    <scope>NUCLEOTIDE SEQUENCE [LARGE SCALE GENOMIC DNA]</scope>
    <source>
        <strain evidence="5 6">DSM 44255</strain>
    </source>
</reference>
<dbReference type="Pfam" id="PF00550">
    <property type="entry name" value="PP-binding"/>
    <property type="match status" value="1"/>
</dbReference>
<dbReference type="InterPro" id="IPR020806">
    <property type="entry name" value="PKS_PP-bd"/>
</dbReference>
<evidence type="ECO:0000313" key="5">
    <source>
        <dbReference type="EMBL" id="MCP2268023.1"/>
    </source>
</evidence>
<dbReference type="PANTHER" id="PTHR44845">
    <property type="entry name" value="CARRIER DOMAIN-CONTAINING PROTEIN"/>
    <property type="match status" value="1"/>
</dbReference>
<evidence type="ECO:0000256" key="1">
    <source>
        <dbReference type="ARBA" id="ARBA00022450"/>
    </source>
</evidence>
<keyword evidence="1" id="KW-0596">Phosphopantetheine</keyword>
<feature type="compositionally biased region" description="Basic and acidic residues" evidence="3">
    <location>
        <begin position="92"/>
        <end position="108"/>
    </location>
</feature>
<sequence length="108" mass="11737">MDNGSTSTLTAHDEVRRIWSDVLDSADVGDDVNFFEAGGDSLLFIVLVERINRRYARDIDAAELFEHPTVRAQARFLDPAAGSAARQAPRPVADRGRLLGRAGREGGA</sequence>
<keyword evidence="2" id="KW-0597">Phosphoprotein</keyword>
<dbReference type="SUPFAM" id="SSF47336">
    <property type="entry name" value="ACP-like"/>
    <property type="match status" value="1"/>
</dbReference>
<dbReference type="InterPro" id="IPR036736">
    <property type="entry name" value="ACP-like_sf"/>
</dbReference>
<accession>A0ABT1I5Y1</accession>
<dbReference type="Proteomes" id="UP001205185">
    <property type="component" value="Unassembled WGS sequence"/>
</dbReference>
<dbReference type="InterPro" id="IPR009081">
    <property type="entry name" value="PP-bd_ACP"/>
</dbReference>
<evidence type="ECO:0000313" key="6">
    <source>
        <dbReference type="Proteomes" id="UP001205185"/>
    </source>
</evidence>
<keyword evidence="6" id="KW-1185">Reference proteome</keyword>